<dbReference type="PROSITE" id="PS50110">
    <property type="entry name" value="RESPONSE_REGULATORY"/>
    <property type="match status" value="1"/>
</dbReference>
<dbReference type="SMART" id="SM00448">
    <property type="entry name" value="REC"/>
    <property type="match status" value="1"/>
</dbReference>
<name>A0A850T234_9BACT</name>
<keyword evidence="1" id="KW-0597">Phosphoprotein</keyword>
<keyword evidence="4" id="KW-1185">Reference proteome</keyword>
<evidence type="ECO:0000256" key="1">
    <source>
        <dbReference type="PROSITE-ProRule" id="PRU00169"/>
    </source>
</evidence>
<dbReference type="AlphaFoldDB" id="A0A850T234"/>
<dbReference type="PANTHER" id="PTHR43228">
    <property type="entry name" value="TWO-COMPONENT RESPONSE REGULATOR"/>
    <property type="match status" value="1"/>
</dbReference>
<dbReference type="Pfam" id="PF00072">
    <property type="entry name" value="Response_reg"/>
    <property type="match status" value="1"/>
</dbReference>
<dbReference type="PANTHER" id="PTHR43228:SF1">
    <property type="entry name" value="TWO-COMPONENT RESPONSE REGULATOR ARR22"/>
    <property type="match status" value="1"/>
</dbReference>
<proteinExistence type="predicted"/>
<dbReference type="RefSeq" id="WP_178366618.1">
    <property type="nucleotide sequence ID" value="NZ_JACADJ010000026.1"/>
</dbReference>
<dbReference type="Gene3D" id="3.40.50.2300">
    <property type="match status" value="1"/>
</dbReference>
<dbReference type="InterPro" id="IPR052048">
    <property type="entry name" value="ST_Response_Regulator"/>
</dbReference>
<dbReference type="EMBL" id="JACADJ010000026">
    <property type="protein sequence ID" value="NWH05161.1"/>
    <property type="molecule type" value="Genomic_DNA"/>
</dbReference>
<gene>
    <name evidence="3" type="ORF">HXW94_09210</name>
</gene>
<dbReference type="Proteomes" id="UP000553343">
    <property type="component" value="Unassembled WGS sequence"/>
</dbReference>
<dbReference type="InterPro" id="IPR011006">
    <property type="entry name" value="CheY-like_superfamily"/>
</dbReference>
<evidence type="ECO:0000259" key="2">
    <source>
        <dbReference type="PROSITE" id="PS50110"/>
    </source>
</evidence>
<accession>A0A850T234</accession>
<dbReference type="InterPro" id="IPR001789">
    <property type="entry name" value="Sig_transdc_resp-reg_receiver"/>
</dbReference>
<dbReference type="SUPFAM" id="SSF52172">
    <property type="entry name" value="CheY-like"/>
    <property type="match status" value="1"/>
</dbReference>
<reference evidence="3 4" key="1">
    <citation type="submission" date="2020-06" db="EMBL/GenBank/DDBJ databases">
        <title>High-quality draft genome of sulfate reducer Desulfobacter latus type strain AcrS2 isolated from marine sediment.</title>
        <authorList>
            <person name="Hoppe M."/>
            <person name="Larsen C.K."/>
            <person name="Marshall I.P.G."/>
            <person name="Schramm A."/>
            <person name="Marietou A.G."/>
        </authorList>
    </citation>
    <scope>NUCLEOTIDE SEQUENCE [LARGE SCALE GENOMIC DNA]</scope>
    <source>
        <strain evidence="3 4">AcRS2</strain>
    </source>
</reference>
<evidence type="ECO:0000313" key="3">
    <source>
        <dbReference type="EMBL" id="NWH05161.1"/>
    </source>
</evidence>
<protein>
    <submittedName>
        <fullName evidence="3">Response regulator</fullName>
    </submittedName>
</protein>
<sequence length="125" mass="14149">MKKILVVDDSPVVRSFHSNILKVEGFAADVAGDGIEAIEKSLNKAYDLILSDINMPRMDGLTMIQELRQEHRQDLPIIVLTTQEEEIHRTKAYIKGANLYLVKPVKPEQLVQHIKLLLGVPHEND</sequence>
<comment type="caution">
    <text evidence="3">The sequence shown here is derived from an EMBL/GenBank/DDBJ whole genome shotgun (WGS) entry which is preliminary data.</text>
</comment>
<feature type="modified residue" description="4-aspartylphosphate" evidence="1">
    <location>
        <position position="52"/>
    </location>
</feature>
<organism evidence="3 4">
    <name type="scientific">Desulfobacter latus</name>
    <dbReference type="NCBI Taxonomy" id="2292"/>
    <lineage>
        <taxon>Bacteria</taxon>
        <taxon>Pseudomonadati</taxon>
        <taxon>Thermodesulfobacteriota</taxon>
        <taxon>Desulfobacteria</taxon>
        <taxon>Desulfobacterales</taxon>
        <taxon>Desulfobacteraceae</taxon>
        <taxon>Desulfobacter</taxon>
    </lineage>
</organism>
<dbReference type="GO" id="GO:0000160">
    <property type="term" value="P:phosphorelay signal transduction system"/>
    <property type="evidence" value="ECO:0007669"/>
    <property type="project" value="InterPro"/>
</dbReference>
<feature type="domain" description="Response regulatory" evidence="2">
    <location>
        <begin position="3"/>
        <end position="118"/>
    </location>
</feature>
<evidence type="ECO:0000313" key="4">
    <source>
        <dbReference type="Proteomes" id="UP000553343"/>
    </source>
</evidence>